<evidence type="ECO:0000256" key="2">
    <source>
        <dbReference type="SAM" id="SignalP"/>
    </source>
</evidence>
<accession>A0A2J5HRY5</accession>
<feature type="signal peptide" evidence="2">
    <location>
        <begin position="1"/>
        <end position="18"/>
    </location>
</feature>
<dbReference type="AlphaFoldDB" id="A0A2J5HRY5"/>
<sequence length="194" mass="19983">MKLLTLAAVAALPTVSLAWEFTWHSADGEAHIESGKGASTCIKVDHAKGEVFRLDSKGEKFIDMRLYDTDDCEGDPSGQATKLFTKESSIAIKGFQVVQLNETGADEEDDKEDEDDKDDEDSFTLPRVSSTPTPTATSSSSSADGGAKPTGASGSATPSPTPSGSFAAPVVGGNMGRVAGAVGVACVVAGLFGY</sequence>
<dbReference type="Proteomes" id="UP000235023">
    <property type="component" value="Unassembled WGS sequence"/>
</dbReference>
<evidence type="ECO:0000256" key="1">
    <source>
        <dbReference type="SAM" id="MobiDB-lite"/>
    </source>
</evidence>
<feature type="compositionally biased region" description="Acidic residues" evidence="1">
    <location>
        <begin position="104"/>
        <end position="122"/>
    </location>
</feature>
<evidence type="ECO:0008006" key="5">
    <source>
        <dbReference type="Google" id="ProtNLM"/>
    </source>
</evidence>
<reference evidence="4" key="1">
    <citation type="submission" date="2017-12" db="EMBL/GenBank/DDBJ databases">
        <authorList>
            <consortium name="DOE Joint Genome Institute"/>
            <person name="Mondo S.J."/>
            <person name="Kjaerbolling I."/>
            <person name="Vesth T.C."/>
            <person name="Frisvad J.C."/>
            <person name="Nybo J.L."/>
            <person name="Theobald S."/>
            <person name="Kuo A."/>
            <person name="Bowyer P."/>
            <person name="Matsuda Y."/>
            <person name="Lyhne E.K."/>
            <person name="Kogle M.E."/>
            <person name="Clum A."/>
            <person name="Lipzen A."/>
            <person name="Salamov A."/>
            <person name="Ngan C.Y."/>
            <person name="Daum C."/>
            <person name="Chiniquy J."/>
            <person name="Barry K."/>
            <person name="LaButti K."/>
            <person name="Haridas S."/>
            <person name="Simmons B.A."/>
            <person name="Magnuson J.K."/>
            <person name="Mortensen U.H."/>
            <person name="Larsen T.O."/>
            <person name="Grigoriev I.V."/>
            <person name="Baker S.E."/>
            <person name="Andersen M.R."/>
            <person name="Nordberg H.P."/>
            <person name="Cantor M.N."/>
            <person name="Hua S.X."/>
        </authorList>
    </citation>
    <scope>NUCLEOTIDE SEQUENCE [LARGE SCALE GENOMIC DNA]</scope>
    <source>
        <strain evidence="4">IBT 19404</strain>
    </source>
</reference>
<keyword evidence="4" id="KW-1185">Reference proteome</keyword>
<name>A0A2J5HRY5_9EURO</name>
<dbReference type="OrthoDB" id="4368092at2759"/>
<organism evidence="3 4">
    <name type="scientific">Aspergillus taichungensis</name>
    <dbReference type="NCBI Taxonomy" id="482145"/>
    <lineage>
        <taxon>Eukaryota</taxon>
        <taxon>Fungi</taxon>
        <taxon>Dikarya</taxon>
        <taxon>Ascomycota</taxon>
        <taxon>Pezizomycotina</taxon>
        <taxon>Eurotiomycetes</taxon>
        <taxon>Eurotiomycetidae</taxon>
        <taxon>Eurotiales</taxon>
        <taxon>Aspergillaceae</taxon>
        <taxon>Aspergillus</taxon>
        <taxon>Aspergillus subgen. Circumdati</taxon>
    </lineage>
</organism>
<evidence type="ECO:0000313" key="4">
    <source>
        <dbReference type="Proteomes" id="UP000235023"/>
    </source>
</evidence>
<feature type="region of interest" description="Disordered" evidence="1">
    <location>
        <begin position="97"/>
        <end position="168"/>
    </location>
</feature>
<evidence type="ECO:0000313" key="3">
    <source>
        <dbReference type="EMBL" id="PLN79977.1"/>
    </source>
</evidence>
<feature type="chain" id="PRO_5014473533" description="Cupredoxin" evidence="2">
    <location>
        <begin position="19"/>
        <end position="194"/>
    </location>
</feature>
<dbReference type="EMBL" id="KZ559553">
    <property type="protein sequence ID" value="PLN79977.1"/>
    <property type="molecule type" value="Genomic_DNA"/>
</dbReference>
<keyword evidence="2" id="KW-0732">Signal</keyword>
<feature type="compositionally biased region" description="Low complexity" evidence="1">
    <location>
        <begin position="129"/>
        <end position="168"/>
    </location>
</feature>
<gene>
    <name evidence="3" type="ORF">BDW42DRAFT_171927</name>
</gene>
<protein>
    <recommendedName>
        <fullName evidence="5">Cupredoxin</fullName>
    </recommendedName>
</protein>
<proteinExistence type="predicted"/>